<evidence type="ECO:0000259" key="11">
    <source>
        <dbReference type="PROSITE" id="PS50089"/>
    </source>
</evidence>
<dbReference type="GO" id="GO:0008270">
    <property type="term" value="F:zinc ion binding"/>
    <property type="evidence" value="ECO:0007669"/>
    <property type="project" value="UniProtKB-KW"/>
</dbReference>
<evidence type="ECO:0000256" key="5">
    <source>
        <dbReference type="ARBA" id="ARBA00022771"/>
    </source>
</evidence>
<evidence type="ECO:0000256" key="6">
    <source>
        <dbReference type="ARBA" id="ARBA00022786"/>
    </source>
</evidence>
<dbReference type="Gramene" id="OE9A105176T10">
    <property type="protein sequence ID" value="OE9A105176C10"/>
    <property type="gene ID" value="OE9A105176"/>
</dbReference>
<dbReference type="GO" id="GO:0005634">
    <property type="term" value="C:nucleus"/>
    <property type="evidence" value="ECO:0007669"/>
    <property type="project" value="TreeGrafter"/>
</dbReference>
<evidence type="ECO:0000256" key="10">
    <source>
        <dbReference type="SAM" id="SignalP"/>
    </source>
</evidence>
<evidence type="ECO:0000313" key="13">
    <source>
        <dbReference type="Proteomes" id="UP000594638"/>
    </source>
</evidence>
<keyword evidence="6" id="KW-0833">Ubl conjugation pathway</keyword>
<dbReference type="OrthoDB" id="8062037at2759"/>
<sequence>MSSSRIMFFFIVLLIFISTAKPDGDGDGNGNGNGGGYGDGVGISTPSTCTNCSICPYPCRSQPPSPSGYHSYGAPPPPSPVAQVNCPPDAPVQCCQQQYAPPTPFYYPYNNYSGSTHFQVIKPYISWWIFGLVTLFRVHQIKHPGNYSKFNQKEKEEGRFKRERRLESLRAKNKKPHPPNSLETFKSHIKVLEDQYRPSNPTAHKWAKETQIQVSMLILIVGIICRLSFNYMGHQNTQYPGHMIDLETDQQGHSHLHPEPGLFYGSVANFPQPSVHTVVPPGNACNFNFNHMPEHHDGALFYGMMQYNGVQHPSSNLDLSVGASSGHYNPYMVPPSSIRDFPMPINYGAHDHLSLSGTQGIVGIPTDGFGRNIPYMDDVRGSFKRKNAEGLPVNYQYHNASAGSSSSVAPTTVRPVESDVTLTDAATFLPPEYATNDPTPMVESGSHRSVRNRPGMIASESRAAQNAGHLFQGNYVTRPVHLPGNPWMDMHLSANSGDIGTYAWNQAPSLPYMHANVNGGCLEAGNRGVQGYQLTTSSGSSNSFLPPPIPQGHPNLHHHPQPPMQGVRAYNTNLPSQVGTSSRRISTISSSNSGINPFQDAVEAGPTFLAPVPPTGFRLHQPHRREVMLDLNTRHRNLPHLRLLPEDEVAILEIPGYNEAGDSVDHHRDMRLDIDHMSYEELLALGEQIGSVVTGLSEEAIRRNLKVGTFGSSATCAEQEIKFCVICQTDYEEQEKMGILDCGHEYHRDCIKKWLLMKNSCPICKSTALTHVREDL</sequence>
<evidence type="ECO:0000256" key="9">
    <source>
        <dbReference type="SAM" id="MobiDB-lite"/>
    </source>
</evidence>
<dbReference type="PANTHER" id="PTHR22937:SF222">
    <property type="entry name" value="RING-TYPE E3 UBIQUITIN TRANSFERASE"/>
    <property type="match status" value="1"/>
</dbReference>
<dbReference type="EMBL" id="CACTIH010009046">
    <property type="protein sequence ID" value="CAA3020928.1"/>
    <property type="molecule type" value="Genomic_DNA"/>
</dbReference>
<keyword evidence="7" id="KW-0862">Zinc</keyword>
<reference evidence="12 13" key="1">
    <citation type="submission" date="2019-12" db="EMBL/GenBank/DDBJ databases">
        <authorList>
            <person name="Alioto T."/>
            <person name="Alioto T."/>
            <person name="Gomez Garrido J."/>
        </authorList>
    </citation>
    <scope>NUCLEOTIDE SEQUENCE [LARGE SCALE GENOMIC DNA]</scope>
</reference>
<dbReference type="SMART" id="SM00184">
    <property type="entry name" value="RING"/>
    <property type="match status" value="1"/>
</dbReference>
<dbReference type="EC" id="2.3.2.27" evidence="2"/>
<gene>
    <name evidence="12" type="ORF">OLEA9_A105176</name>
</gene>
<proteinExistence type="predicted"/>
<dbReference type="PROSITE" id="PS50089">
    <property type="entry name" value="ZF_RING_2"/>
    <property type="match status" value="1"/>
</dbReference>
<name>A0A8S0URS5_OLEEU</name>
<evidence type="ECO:0000313" key="12">
    <source>
        <dbReference type="EMBL" id="CAA3020928.1"/>
    </source>
</evidence>
<evidence type="ECO:0000256" key="2">
    <source>
        <dbReference type="ARBA" id="ARBA00012483"/>
    </source>
</evidence>
<keyword evidence="3" id="KW-0808">Transferase</keyword>
<dbReference type="GO" id="GO:0061630">
    <property type="term" value="F:ubiquitin protein ligase activity"/>
    <property type="evidence" value="ECO:0007669"/>
    <property type="project" value="UniProtKB-EC"/>
</dbReference>
<feature type="region of interest" description="Disordered" evidence="9">
    <location>
        <begin position="430"/>
        <end position="449"/>
    </location>
</feature>
<feature type="region of interest" description="Disordered" evidence="9">
    <location>
        <begin position="537"/>
        <end position="560"/>
    </location>
</feature>
<keyword evidence="10" id="KW-0732">Signal</keyword>
<keyword evidence="12" id="KW-0436">Ligase</keyword>
<dbReference type="Pfam" id="PF13639">
    <property type="entry name" value="zf-RING_2"/>
    <property type="match status" value="1"/>
</dbReference>
<evidence type="ECO:0000256" key="3">
    <source>
        <dbReference type="ARBA" id="ARBA00022679"/>
    </source>
</evidence>
<accession>A0A8S0URS5</accession>
<feature type="domain" description="RING-type" evidence="11">
    <location>
        <begin position="724"/>
        <end position="765"/>
    </location>
</feature>
<evidence type="ECO:0000256" key="8">
    <source>
        <dbReference type="PROSITE-ProRule" id="PRU00175"/>
    </source>
</evidence>
<dbReference type="PANTHER" id="PTHR22937">
    <property type="entry name" value="E3 UBIQUITIN-PROTEIN LIGASE RNF165"/>
    <property type="match status" value="1"/>
</dbReference>
<dbReference type="GO" id="GO:0016874">
    <property type="term" value="F:ligase activity"/>
    <property type="evidence" value="ECO:0007669"/>
    <property type="project" value="UniProtKB-KW"/>
</dbReference>
<keyword evidence="5 8" id="KW-0863">Zinc-finger</keyword>
<keyword evidence="13" id="KW-1185">Reference proteome</keyword>
<evidence type="ECO:0000256" key="7">
    <source>
        <dbReference type="ARBA" id="ARBA00022833"/>
    </source>
</evidence>
<dbReference type="AlphaFoldDB" id="A0A8S0URS5"/>
<dbReference type="InterPro" id="IPR001841">
    <property type="entry name" value="Znf_RING"/>
</dbReference>
<comment type="caution">
    <text evidence="12">The sequence shown here is derived from an EMBL/GenBank/DDBJ whole genome shotgun (WGS) entry which is preliminary data.</text>
</comment>
<protein>
    <recommendedName>
        <fullName evidence="2">RING-type E3 ubiquitin transferase</fullName>
        <ecNumber evidence="2">2.3.2.27</ecNumber>
    </recommendedName>
</protein>
<dbReference type="Gene3D" id="3.30.40.10">
    <property type="entry name" value="Zinc/RING finger domain, C3HC4 (zinc finger)"/>
    <property type="match status" value="1"/>
</dbReference>
<organism evidence="12 13">
    <name type="scientific">Olea europaea subsp. europaea</name>
    <dbReference type="NCBI Taxonomy" id="158383"/>
    <lineage>
        <taxon>Eukaryota</taxon>
        <taxon>Viridiplantae</taxon>
        <taxon>Streptophyta</taxon>
        <taxon>Embryophyta</taxon>
        <taxon>Tracheophyta</taxon>
        <taxon>Spermatophyta</taxon>
        <taxon>Magnoliopsida</taxon>
        <taxon>eudicotyledons</taxon>
        <taxon>Gunneridae</taxon>
        <taxon>Pentapetalae</taxon>
        <taxon>asterids</taxon>
        <taxon>lamiids</taxon>
        <taxon>Lamiales</taxon>
        <taxon>Oleaceae</taxon>
        <taxon>Oleeae</taxon>
        <taxon>Olea</taxon>
    </lineage>
</organism>
<evidence type="ECO:0000256" key="1">
    <source>
        <dbReference type="ARBA" id="ARBA00000900"/>
    </source>
</evidence>
<dbReference type="SUPFAM" id="SSF57850">
    <property type="entry name" value="RING/U-box"/>
    <property type="match status" value="1"/>
</dbReference>
<comment type="catalytic activity">
    <reaction evidence="1">
        <text>S-ubiquitinyl-[E2 ubiquitin-conjugating enzyme]-L-cysteine + [acceptor protein]-L-lysine = [E2 ubiquitin-conjugating enzyme]-L-cysteine + N(6)-ubiquitinyl-[acceptor protein]-L-lysine.</text>
        <dbReference type="EC" id="2.3.2.27"/>
    </reaction>
</comment>
<feature type="signal peptide" evidence="10">
    <location>
        <begin position="1"/>
        <end position="22"/>
    </location>
</feature>
<keyword evidence="4" id="KW-0479">Metal-binding</keyword>
<dbReference type="InterPro" id="IPR045191">
    <property type="entry name" value="MBR1/2-like"/>
</dbReference>
<dbReference type="Proteomes" id="UP000594638">
    <property type="component" value="Unassembled WGS sequence"/>
</dbReference>
<feature type="chain" id="PRO_5035897224" description="RING-type E3 ubiquitin transferase" evidence="10">
    <location>
        <begin position="23"/>
        <end position="776"/>
    </location>
</feature>
<dbReference type="InterPro" id="IPR013083">
    <property type="entry name" value="Znf_RING/FYVE/PHD"/>
</dbReference>
<evidence type="ECO:0000256" key="4">
    <source>
        <dbReference type="ARBA" id="ARBA00022723"/>
    </source>
</evidence>